<dbReference type="Proteomes" id="UP000821845">
    <property type="component" value="Chromosome 1"/>
</dbReference>
<name>A0ACB7TN84_HYAAI</name>
<gene>
    <name evidence="1" type="ORF">HPB50_021427</name>
</gene>
<protein>
    <submittedName>
        <fullName evidence="1">Uncharacterized protein</fullName>
    </submittedName>
</protein>
<comment type="caution">
    <text evidence="1">The sequence shown here is derived from an EMBL/GenBank/DDBJ whole genome shotgun (WGS) entry which is preliminary data.</text>
</comment>
<sequence length="227" mass="25078">MTRDLFTKWLSRFDGDVHKQGRLMVDDCSVHHVPASLTAATLLFLPPKITSKVQLLGLGISSAFKTYYRHHIVKRFLIAVDRPAASLPLQVSLYSAVERVKVVWAEVMATCIQNCFCKAGFIDIGHDAKPEASEEGHSSESCMDEGIVNEVRGKSDLEESDDNSDETLEPTSTSAPVVVGYIDSLRQLVYAKGLGEQHADTLNKLETALTTSALQKQMCIMGFFVRK</sequence>
<proteinExistence type="predicted"/>
<reference evidence="1" key="1">
    <citation type="submission" date="2020-05" db="EMBL/GenBank/DDBJ databases">
        <title>Large-scale comparative analyses of tick genomes elucidate their genetic diversity and vector capacities.</title>
        <authorList>
            <person name="Jia N."/>
            <person name="Wang J."/>
            <person name="Shi W."/>
            <person name="Du L."/>
            <person name="Sun Y."/>
            <person name="Zhan W."/>
            <person name="Jiang J."/>
            <person name="Wang Q."/>
            <person name="Zhang B."/>
            <person name="Ji P."/>
            <person name="Sakyi L.B."/>
            <person name="Cui X."/>
            <person name="Yuan T."/>
            <person name="Jiang B."/>
            <person name="Yang W."/>
            <person name="Lam T.T.-Y."/>
            <person name="Chang Q."/>
            <person name="Ding S."/>
            <person name="Wang X."/>
            <person name="Zhu J."/>
            <person name="Ruan X."/>
            <person name="Zhao L."/>
            <person name="Wei J."/>
            <person name="Que T."/>
            <person name="Du C."/>
            <person name="Cheng J."/>
            <person name="Dai P."/>
            <person name="Han X."/>
            <person name="Huang E."/>
            <person name="Gao Y."/>
            <person name="Liu J."/>
            <person name="Shao H."/>
            <person name="Ye R."/>
            <person name="Li L."/>
            <person name="Wei W."/>
            <person name="Wang X."/>
            <person name="Wang C."/>
            <person name="Yang T."/>
            <person name="Huo Q."/>
            <person name="Li W."/>
            <person name="Guo W."/>
            <person name="Chen H."/>
            <person name="Zhou L."/>
            <person name="Ni X."/>
            <person name="Tian J."/>
            <person name="Zhou Y."/>
            <person name="Sheng Y."/>
            <person name="Liu T."/>
            <person name="Pan Y."/>
            <person name="Xia L."/>
            <person name="Li J."/>
            <person name="Zhao F."/>
            <person name="Cao W."/>
        </authorList>
    </citation>
    <scope>NUCLEOTIDE SEQUENCE</scope>
    <source>
        <strain evidence="1">Hyas-2018</strain>
    </source>
</reference>
<dbReference type="EMBL" id="CM023481">
    <property type="protein sequence ID" value="KAH6947787.1"/>
    <property type="molecule type" value="Genomic_DNA"/>
</dbReference>
<accession>A0ACB7TN84</accession>
<evidence type="ECO:0000313" key="1">
    <source>
        <dbReference type="EMBL" id="KAH6947787.1"/>
    </source>
</evidence>
<evidence type="ECO:0000313" key="2">
    <source>
        <dbReference type="Proteomes" id="UP000821845"/>
    </source>
</evidence>
<organism evidence="1 2">
    <name type="scientific">Hyalomma asiaticum</name>
    <name type="common">Tick</name>
    <dbReference type="NCBI Taxonomy" id="266040"/>
    <lineage>
        <taxon>Eukaryota</taxon>
        <taxon>Metazoa</taxon>
        <taxon>Ecdysozoa</taxon>
        <taxon>Arthropoda</taxon>
        <taxon>Chelicerata</taxon>
        <taxon>Arachnida</taxon>
        <taxon>Acari</taxon>
        <taxon>Parasitiformes</taxon>
        <taxon>Ixodida</taxon>
        <taxon>Ixodoidea</taxon>
        <taxon>Ixodidae</taxon>
        <taxon>Hyalomminae</taxon>
        <taxon>Hyalomma</taxon>
    </lineage>
</organism>
<keyword evidence="2" id="KW-1185">Reference proteome</keyword>